<evidence type="ECO:0000313" key="1">
    <source>
        <dbReference type="EMBL" id="CCQ54763.1"/>
    </source>
</evidence>
<reference evidence="1 2" key="2">
    <citation type="submission" date="2013-09" db="EMBL/GenBank/DDBJ databases">
        <title>Whole genome comparison of six Crocosphaera watsonii strains with differing phenotypes.</title>
        <authorList>
            <person name="Bench S.R."/>
            <person name="Heller P."/>
            <person name="Frank I."/>
            <person name="Arciniega M."/>
            <person name="Shilova I.N."/>
            <person name="Zehr J.P."/>
        </authorList>
    </citation>
    <scope>NUCLEOTIDE SEQUENCE [LARGE SCALE GENOMIC DNA]</scope>
    <source>
        <strain evidence="1 2">WH 0005</strain>
    </source>
</reference>
<dbReference type="AlphaFoldDB" id="T2INZ5"/>
<gene>
    <name evidence="1" type="ORF">CWATWH0005_4939</name>
</gene>
<sequence length="215" mass="25174">MEPHKLNRRRTLKLGTVGITSLLVNPSLSINYLAKKREFSYQQPRVIIIRFGGGVRRQETIDIKGTYAPFMRHTLASEGTLFSNMELEQSDSVTTSHGQGTLYILTGKYKKYEQEFLNDNFEPSIPTLFEYLRKQYHIPEEETLIINGEDRTSEEFYSFSNHHSFGVNYRSQVLSLYRFKIHLLKKQIITNQFTDKELEKKAGRIRKITRKKLST</sequence>
<name>T2INZ5_CROWT</name>
<protein>
    <submittedName>
        <fullName evidence="1">Uncharacterized protein</fullName>
    </submittedName>
</protein>
<dbReference type="RefSeq" id="WP_021832540.1">
    <property type="nucleotide sequence ID" value="NZ_CAQL01000226.1"/>
</dbReference>
<organism evidence="1 2">
    <name type="scientific">Crocosphaera watsonii WH 0005</name>
    <dbReference type="NCBI Taxonomy" id="423472"/>
    <lineage>
        <taxon>Bacteria</taxon>
        <taxon>Bacillati</taxon>
        <taxon>Cyanobacteriota</taxon>
        <taxon>Cyanophyceae</taxon>
        <taxon>Oscillatoriophycideae</taxon>
        <taxon>Chroococcales</taxon>
        <taxon>Aphanothecaceae</taxon>
        <taxon>Crocosphaera</taxon>
    </lineage>
</organism>
<reference evidence="1 2" key="1">
    <citation type="submission" date="2013-01" db="EMBL/GenBank/DDBJ databases">
        <authorList>
            <person name="Bench S."/>
        </authorList>
    </citation>
    <scope>NUCLEOTIDE SEQUENCE [LARGE SCALE GENOMIC DNA]</scope>
    <source>
        <strain evidence="1 2">WH 0005</strain>
    </source>
</reference>
<accession>T2INZ5</accession>
<proteinExistence type="predicted"/>
<dbReference type="Proteomes" id="UP000017981">
    <property type="component" value="Unassembled WGS sequence"/>
</dbReference>
<dbReference type="EMBL" id="CAQL01000226">
    <property type="protein sequence ID" value="CCQ54763.1"/>
    <property type="molecule type" value="Genomic_DNA"/>
</dbReference>
<comment type="caution">
    <text evidence="1">The sequence shown here is derived from an EMBL/GenBank/DDBJ whole genome shotgun (WGS) entry which is preliminary data.</text>
</comment>
<evidence type="ECO:0000313" key="2">
    <source>
        <dbReference type="Proteomes" id="UP000017981"/>
    </source>
</evidence>